<dbReference type="AlphaFoldDB" id="A0A3R7EY03"/>
<evidence type="ECO:0000313" key="2">
    <source>
        <dbReference type="EMBL" id="RHZ18387.1"/>
    </source>
</evidence>
<evidence type="ECO:0000313" key="3">
    <source>
        <dbReference type="Proteomes" id="UP000285430"/>
    </source>
</evidence>
<sequence length="118" mass="13276">MPNLPVDSSTFRVHLLNWPSLSYVVTISTEAFMMVRPALRQVTVCTPVVLVNTTLNEIRFGFNKDRDNPYALTRPLQPVEVIALVALEYPFELAAFRRFHIHGVSTSAHIQAILPSSL</sequence>
<organism evidence="2 3">
    <name type="scientific">Aphanomyces astaci</name>
    <name type="common">Crayfish plague agent</name>
    <dbReference type="NCBI Taxonomy" id="112090"/>
    <lineage>
        <taxon>Eukaryota</taxon>
        <taxon>Sar</taxon>
        <taxon>Stramenopiles</taxon>
        <taxon>Oomycota</taxon>
        <taxon>Saprolegniomycetes</taxon>
        <taxon>Saprolegniales</taxon>
        <taxon>Verrucalvaceae</taxon>
        <taxon>Aphanomyces</taxon>
    </lineage>
</organism>
<proteinExistence type="predicted"/>
<protein>
    <submittedName>
        <fullName evidence="2">Uncharacterized protein</fullName>
    </submittedName>
</protein>
<dbReference type="EMBL" id="QUTH01003605">
    <property type="protein sequence ID" value="RHZ18387.1"/>
    <property type="molecule type" value="Genomic_DNA"/>
</dbReference>
<dbReference type="EMBL" id="QUTG01000198">
    <property type="protein sequence ID" value="RHZ02765.1"/>
    <property type="molecule type" value="Genomic_DNA"/>
</dbReference>
<accession>A0A3R7EY03</accession>
<gene>
    <name evidence="1" type="ORF">DYB35_008203</name>
    <name evidence="2" type="ORF">DYB37_007992</name>
</gene>
<dbReference type="Proteomes" id="UP000285430">
    <property type="component" value="Unassembled WGS sequence"/>
</dbReference>
<evidence type="ECO:0000313" key="1">
    <source>
        <dbReference type="EMBL" id="RHZ02765.1"/>
    </source>
</evidence>
<dbReference type="Proteomes" id="UP000285712">
    <property type="component" value="Unassembled WGS sequence"/>
</dbReference>
<reference evidence="3 4" key="1">
    <citation type="submission" date="2018-08" db="EMBL/GenBank/DDBJ databases">
        <title>Aphanomyces genome sequencing and annotation.</title>
        <authorList>
            <person name="Minardi D."/>
            <person name="Oidtmann B."/>
            <person name="Van Der Giezen M."/>
            <person name="Studholme D.J."/>
        </authorList>
    </citation>
    <scope>NUCLEOTIDE SEQUENCE [LARGE SCALE GENOMIC DNA]</scope>
    <source>
        <strain evidence="2 3">Da</strain>
        <strain evidence="1 4">Sv</strain>
    </source>
</reference>
<evidence type="ECO:0000313" key="4">
    <source>
        <dbReference type="Proteomes" id="UP000285712"/>
    </source>
</evidence>
<comment type="caution">
    <text evidence="2">The sequence shown here is derived from an EMBL/GenBank/DDBJ whole genome shotgun (WGS) entry which is preliminary data.</text>
</comment>
<name>A0A3R7EY03_APHAT</name>